<comment type="caution">
    <text evidence="4">The sequence shown here is derived from an EMBL/GenBank/DDBJ whole genome shotgun (WGS) entry which is preliminary data.</text>
</comment>
<keyword evidence="3" id="KW-0472">Membrane</keyword>
<accession>A0A1Q8SQ95</accession>
<gene>
    <name evidence="4" type="ORF">BTW07_13595</name>
</gene>
<dbReference type="InterPro" id="IPR027417">
    <property type="entry name" value="P-loop_NTPase"/>
</dbReference>
<dbReference type="Proteomes" id="UP000186878">
    <property type="component" value="Unassembled WGS sequence"/>
</dbReference>
<evidence type="ECO:0000313" key="5">
    <source>
        <dbReference type="Proteomes" id="UP000186878"/>
    </source>
</evidence>
<reference evidence="4 5" key="1">
    <citation type="submission" date="2016-12" db="EMBL/GenBank/DDBJ databases">
        <title>Draft genome sequences of strains Salinicola socius SMB35, Salinicola sp. MH3R3-1 and Chromohalobacter sp. SMB17 from the Verkhnekamsk potash mining region of Russia.</title>
        <authorList>
            <person name="Mavrodi D.V."/>
            <person name="Olsson B.E."/>
            <person name="Korsakova E.S."/>
            <person name="Pyankova A."/>
            <person name="Mavrodi O.V."/>
            <person name="Plotnikova E.G."/>
        </authorList>
    </citation>
    <scope>NUCLEOTIDE SEQUENCE [LARGE SCALE GENOMIC DNA]</scope>
    <source>
        <strain evidence="4 5">SMB35</strain>
    </source>
</reference>
<evidence type="ECO:0000256" key="1">
    <source>
        <dbReference type="ARBA" id="ARBA00004167"/>
    </source>
</evidence>
<dbReference type="InterPro" id="IPR029044">
    <property type="entry name" value="Nucleotide-diphossugar_trans"/>
</dbReference>
<sequence>MISRIANHPRYRYAIAAIVKNERPYLAEWIAYHRLIGFEHFYIADHGSTDGTDLLLAKWQRQGLVTVQHWVPEERAQTLWYQHVLEHHGREVSYLAFMDADEFLVHPHCDRPLEWLAPTLSANDVGAVAINWRIFGSSGMRFRQPGGVLERFSMASDSERVVNCHVKSIVKPSLVVSMTAHTAELKPGYRYLTADGQEAAFLDDKVTSGRTDRVIDTPLKIYHYNIKSYEEFVDTKMSRGRANMGPAHSRDLDYFRNHDMNEACVRFSPELLSRLRQASRELAPDMTAPSRQPCFFIHIPKTAGTSFRLGAKAYLGEGQVWHDYGETQRETAPMVARWAYERRDVWRLWQIVTAQNVQLLGGHVKVEKYGHLAGLRHCFSFVRDPLQRLASEYHHFVRHHGYQGAFSAFYRRHDMINRQSRFLESTRVEALGFVGLTERYTESLAILNDLYGWQIPGRAENLGHASVDHVYDIDPADESALRELNAEDFRLYQDCQRLFESRLALFRQGMPFVHGAIQQCVADKVVGWAWWAADDSPVEIEVWVNDRKIGRTLANALRPGMLRWGAPRGAYVGFHLPLQAVPGDIVDCRVTLTQQSLGRHRVARTASLQPVLEP</sequence>
<dbReference type="GO" id="GO:0016020">
    <property type="term" value="C:membrane"/>
    <property type="evidence" value="ECO:0007669"/>
    <property type="project" value="UniProtKB-SubCell"/>
</dbReference>
<dbReference type="AlphaFoldDB" id="A0A1Q8SQ95"/>
<dbReference type="GO" id="GO:0005737">
    <property type="term" value="C:cytoplasm"/>
    <property type="evidence" value="ECO:0007669"/>
    <property type="project" value="TreeGrafter"/>
</dbReference>
<evidence type="ECO:0000313" key="4">
    <source>
        <dbReference type="EMBL" id="OLO03618.1"/>
    </source>
</evidence>
<dbReference type="SUPFAM" id="SSF53448">
    <property type="entry name" value="Nucleotide-diphospho-sugar transferases"/>
    <property type="match status" value="1"/>
</dbReference>
<dbReference type="Pfam" id="PF13704">
    <property type="entry name" value="Glyco_tranf_2_4"/>
    <property type="match status" value="1"/>
</dbReference>
<evidence type="ECO:0000256" key="3">
    <source>
        <dbReference type="ARBA" id="ARBA00022989"/>
    </source>
</evidence>
<keyword evidence="2" id="KW-0812">Transmembrane</keyword>
<name>A0A1Q8SQ95_9GAMM</name>
<dbReference type="PANTHER" id="PTHR21461:SF69">
    <property type="entry name" value="GLYCOSYLTRANSFERASE FAMILY 92 PROTEIN"/>
    <property type="match status" value="1"/>
</dbReference>
<dbReference type="PANTHER" id="PTHR21461">
    <property type="entry name" value="GLYCOSYLTRANSFERASE FAMILY 92 PROTEIN"/>
    <property type="match status" value="1"/>
</dbReference>
<dbReference type="CDD" id="cd00761">
    <property type="entry name" value="Glyco_tranf_GTA_type"/>
    <property type="match status" value="1"/>
</dbReference>
<evidence type="ECO:0000256" key="2">
    <source>
        <dbReference type="ARBA" id="ARBA00022692"/>
    </source>
</evidence>
<organism evidence="4 5">
    <name type="scientific">Salinicola socius</name>
    <dbReference type="NCBI Taxonomy" id="404433"/>
    <lineage>
        <taxon>Bacteria</taxon>
        <taxon>Pseudomonadati</taxon>
        <taxon>Pseudomonadota</taxon>
        <taxon>Gammaproteobacteria</taxon>
        <taxon>Oceanospirillales</taxon>
        <taxon>Halomonadaceae</taxon>
        <taxon>Salinicola</taxon>
    </lineage>
</organism>
<keyword evidence="5" id="KW-1185">Reference proteome</keyword>
<proteinExistence type="predicted"/>
<evidence type="ECO:0008006" key="6">
    <source>
        <dbReference type="Google" id="ProtNLM"/>
    </source>
</evidence>
<dbReference type="RefSeq" id="WP_075570718.1">
    <property type="nucleotide sequence ID" value="NZ_MSDO01000020.1"/>
</dbReference>
<protein>
    <recommendedName>
        <fullName evidence="6">Glycosyl transferase family 2</fullName>
    </recommendedName>
</protein>
<dbReference type="OrthoDB" id="7981249at2"/>
<keyword evidence="3" id="KW-1133">Transmembrane helix</keyword>
<dbReference type="Gene3D" id="3.40.50.300">
    <property type="entry name" value="P-loop containing nucleotide triphosphate hydrolases"/>
    <property type="match status" value="1"/>
</dbReference>
<comment type="subcellular location">
    <subcellularLocation>
        <location evidence="1">Membrane</location>
        <topology evidence="1">Single-pass membrane protein</topology>
    </subcellularLocation>
</comment>
<dbReference type="STRING" id="404433.BTW07_13595"/>
<dbReference type="EMBL" id="MSDO01000020">
    <property type="protein sequence ID" value="OLO03618.1"/>
    <property type="molecule type" value="Genomic_DNA"/>
</dbReference>
<dbReference type="GO" id="GO:0016757">
    <property type="term" value="F:glycosyltransferase activity"/>
    <property type="evidence" value="ECO:0007669"/>
    <property type="project" value="TreeGrafter"/>
</dbReference>